<dbReference type="EMBL" id="VDMD01000031">
    <property type="protein sequence ID" value="TRM58969.1"/>
    <property type="molecule type" value="Genomic_DNA"/>
</dbReference>
<feature type="domain" description="DUF4246" evidence="3">
    <location>
        <begin position="21"/>
        <end position="87"/>
    </location>
</feature>
<dbReference type="Pfam" id="PF21666">
    <property type="entry name" value="DUF4246_N"/>
    <property type="match status" value="1"/>
</dbReference>
<dbReference type="Pfam" id="PF14033">
    <property type="entry name" value="DUF4246"/>
    <property type="match status" value="1"/>
</dbReference>
<accession>A0A550C2E7</accession>
<reference evidence="4 5" key="1">
    <citation type="journal article" date="2019" name="New Phytol.">
        <title>Comparative genomics reveals unique wood-decay strategies and fruiting body development in the Schizophyllaceae.</title>
        <authorList>
            <person name="Almasi E."/>
            <person name="Sahu N."/>
            <person name="Krizsan K."/>
            <person name="Balint B."/>
            <person name="Kovacs G.M."/>
            <person name="Kiss B."/>
            <person name="Cseklye J."/>
            <person name="Drula E."/>
            <person name="Henrissat B."/>
            <person name="Nagy I."/>
            <person name="Chovatia M."/>
            <person name="Adam C."/>
            <person name="LaButti K."/>
            <person name="Lipzen A."/>
            <person name="Riley R."/>
            <person name="Grigoriev I.V."/>
            <person name="Nagy L.G."/>
        </authorList>
    </citation>
    <scope>NUCLEOTIDE SEQUENCE [LARGE SCALE GENOMIC DNA]</scope>
    <source>
        <strain evidence="4 5">NL-1724</strain>
    </source>
</reference>
<evidence type="ECO:0000313" key="4">
    <source>
        <dbReference type="EMBL" id="TRM58969.1"/>
    </source>
</evidence>
<dbReference type="AlphaFoldDB" id="A0A550C2E7"/>
<protein>
    <submittedName>
        <fullName evidence="4">Uncharacterized protein</fullName>
    </submittedName>
</protein>
<sequence>MMLGRDTRGRREWRSGSHESDEAKSSEAKERFPHPFVVRAEKPTSGLWAPRAIVELKMYQLSATLREKPDWWRKAMDPEIRQKWFEEAKTQQADVEERWRLTDNMINYTLGELEGYAALRDDETGIEMRAALQAAVKPLEDVPENEKDWHPGSNDQVLDLVHPSLYPLVYMQTYAKLPDGNLGTIDPPDLEYDSDGNVCLMFISERFQWLPSDFAVRATAALVPALERIMARAVPMWERVLSDLRRGEMPVRLGPIVHSDMRRGTQTGLACIWPEHRGAPWPDDADEQMLYEEAAADAWYATQPKRLPDSPARYDGALSALAEPVYSLRDRTIQVIVKLANIVLTPEKPEYPGGKWHVEGMRNESIVSTFIYYYDSDNIRDTRLAFRQATAEPMYHEQYDSYCMKTLYGMDRDVACAQDVGTIATKEGRCIAFPNLYQHKVSPFELADRTRPGVRKILVFFLVDPTRRIPSATEVAPQQEAWLKDTLYNAGDDSHLSKLPVELLDVHTSMTPGIMNKEEALKVREQLMRERTVDIGYGEEFFTYTFNMCEH</sequence>
<proteinExistence type="predicted"/>
<dbReference type="InterPro" id="IPR049192">
    <property type="entry name" value="DUF4246_C"/>
</dbReference>
<organism evidence="4 5">
    <name type="scientific">Schizophyllum amplum</name>
    <dbReference type="NCBI Taxonomy" id="97359"/>
    <lineage>
        <taxon>Eukaryota</taxon>
        <taxon>Fungi</taxon>
        <taxon>Dikarya</taxon>
        <taxon>Basidiomycota</taxon>
        <taxon>Agaricomycotina</taxon>
        <taxon>Agaricomycetes</taxon>
        <taxon>Agaricomycetidae</taxon>
        <taxon>Agaricales</taxon>
        <taxon>Schizophyllaceae</taxon>
        <taxon>Schizophyllum</taxon>
    </lineage>
</organism>
<keyword evidence="5" id="KW-1185">Reference proteome</keyword>
<comment type="caution">
    <text evidence="4">The sequence shown here is derived from an EMBL/GenBank/DDBJ whole genome shotgun (WGS) entry which is preliminary data.</text>
</comment>
<dbReference type="InterPro" id="IPR049207">
    <property type="entry name" value="DUF4246_N"/>
</dbReference>
<name>A0A550C2E7_9AGAR</name>
<feature type="region of interest" description="Disordered" evidence="1">
    <location>
        <begin position="1"/>
        <end position="29"/>
    </location>
</feature>
<evidence type="ECO:0000259" key="2">
    <source>
        <dbReference type="Pfam" id="PF14033"/>
    </source>
</evidence>
<dbReference type="Proteomes" id="UP000320762">
    <property type="component" value="Unassembled WGS sequence"/>
</dbReference>
<dbReference type="PANTHER" id="PTHR33119">
    <property type="entry name" value="IFI3P"/>
    <property type="match status" value="1"/>
</dbReference>
<gene>
    <name evidence="4" type="ORF">BD626DRAFT_573001</name>
</gene>
<dbReference type="PANTHER" id="PTHR33119:SF1">
    <property type="entry name" value="FE2OG DIOXYGENASE DOMAIN-CONTAINING PROTEIN"/>
    <property type="match status" value="1"/>
</dbReference>
<dbReference type="STRING" id="97359.A0A550C2E7"/>
<evidence type="ECO:0000313" key="5">
    <source>
        <dbReference type="Proteomes" id="UP000320762"/>
    </source>
</evidence>
<feature type="domain" description="DUF4246" evidence="2">
    <location>
        <begin position="126"/>
        <end position="485"/>
    </location>
</feature>
<dbReference type="InterPro" id="IPR025340">
    <property type="entry name" value="DUF4246"/>
</dbReference>
<dbReference type="OrthoDB" id="415532at2759"/>
<evidence type="ECO:0000259" key="3">
    <source>
        <dbReference type="Pfam" id="PF21666"/>
    </source>
</evidence>
<evidence type="ECO:0000256" key="1">
    <source>
        <dbReference type="SAM" id="MobiDB-lite"/>
    </source>
</evidence>